<dbReference type="PROSITE" id="PS51886">
    <property type="entry name" value="TLDC"/>
    <property type="match status" value="1"/>
</dbReference>
<dbReference type="AlphaFoldDB" id="A0A8J8T635"/>
<dbReference type="PANTHER" id="PTHR23354">
    <property type="entry name" value="NUCLEOLAR PROTEIN 7/ESTROGEN RECEPTOR COACTIVATOR-RELATED"/>
    <property type="match status" value="1"/>
</dbReference>
<sequence>MLPVKLRLRIEEMKRNLVSQAYVIYCDSHPDREASYFSESSNELVCDRCLSHSSIYSESKVQEFRNSEFDSYCERALTLLDKVLSQFQELKDNIKSLQAKQKESSASNFIEIVSQCKKLLSPNLQTSVDKDQLNLLTSQNSYNFGSSLYFKDRLITKSINGMKPNLFDIKRNYSTSRYPQEGPGGFSKTNLIIAENAEKPYDPINSYFTSRNEENISKLRQSLEQLKRTSLPSVLPSLSNRLFVNREGSLMTANYFQSMLQDWISNMYRKSSSQNLGVEFKLIYKGLRDGFSSLNFHLKCDDISPTVTLIKSGGFNQIFGAYTSQPWSSQNFRWVRDEKAFLFSLSQGARYLQDGSKTKDEMNLGKSVFHHKDYLVAFGAGHDLYIASNCNSNRNSYCNISTTYMQDQNTQESLGQLKQLAGSYNFYVEEIETYQVIFNEQIGPRAY</sequence>
<dbReference type="Proteomes" id="UP000785679">
    <property type="component" value="Unassembled WGS sequence"/>
</dbReference>
<keyword evidence="1" id="KW-0175">Coiled coil</keyword>
<dbReference type="EMBL" id="RRYP01003424">
    <property type="protein sequence ID" value="TNV83807.1"/>
    <property type="molecule type" value="Genomic_DNA"/>
</dbReference>
<evidence type="ECO:0000256" key="1">
    <source>
        <dbReference type="SAM" id="Coils"/>
    </source>
</evidence>
<comment type="caution">
    <text evidence="3">The sequence shown here is derived from an EMBL/GenBank/DDBJ whole genome shotgun (WGS) entry which is preliminary data.</text>
</comment>
<dbReference type="PANTHER" id="PTHR23354:SF122">
    <property type="entry name" value="GTPASE-ACTIVATING PROTEIN SKYWALKER"/>
    <property type="match status" value="1"/>
</dbReference>
<dbReference type="Pfam" id="PF07534">
    <property type="entry name" value="TLD"/>
    <property type="match status" value="1"/>
</dbReference>
<dbReference type="OrthoDB" id="431168at2759"/>
<feature type="coiled-coil region" evidence="1">
    <location>
        <begin position="80"/>
        <end position="107"/>
    </location>
</feature>
<keyword evidence="4" id="KW-1185">Reference proteome</keyword>
<gene>
    <name evidence="3" type="ORF">FGO68_gene6929</name>
</gene>
<protein>
    <recommendedName>
        <fullName evidence="2">TLDc domain-containing protein</fullName>
    </recommendedName>
</protein>
<dbReference type="InterPro" id="IPR006571">
    <property type="entry name" value="TLDc_dom"/>
</dbReference>
<accession>A0A8J8T635</accession>
<reference evidence="3" key="1">
    <citation type="submission" date="2019-06" db="EMBL/GenBank/DDBJ databases">
        <authorList>
            <person name="Zheng W."/>
        </authorList>
    </citation>
    <scope>NUCLEOTIDE SEQUENCE</scope>
    <source>
        <strain evidence="3">QDHG01</strain>
    </source>
</reference>
<dbReference type="SMART" id="SM00584">
    <property type="entry name" value="TLDc"/>
    <property type="match status" value="1"/>
</dbReference>
<proteinExistence type="predicted"/>
<name>A0A8J8T635_HALGN</name>
<feature type="domain" description="TLDc" evidence="2">
    <location>
        <begin position="250"/>
        <end position="437"/>
    </location>
</feature>
<evidence type="ECO:0000259" key="2">
    <source>
        <dbReference type="PROSITE" id="PS51886"/>
    </source>
</evidence>
<evidence type="ECO:0000313" key="3">
    <source>
        <dbReference type="EMBL" id="TNV83807.1"/>
    </source>
</evidence>
<organism evidence="3 4">
    <name type="scientific">Halteria grandinella</name>
    <dbReference type="NCBI Taxonomy" id="5974"/>
    <lineage>
        <taxon>Eukaryota</taxon>
        <taxon>Sar</taxon>
        <taxon>Alveolata</taxon>
        <taxon>Ciliophora</taxon>
        <taxon>Intramacronucleata</taxon>
        <taxon>Spirotrichea</taxon>
        <taxon>Stichotrichia</taxon>
        <taxon>Sporadotrichida</taxon>
        <taxon>Halteriidae</taxon>
        <taxon>Halteria</taxon>
    </lineage>
</organism>
<evidence type="ECO:0000313" key="4">
    <source>
        <dbReference type="Proteomes" id="UP000785679"/>
    </source>
</evidence>